<protein>
    <submittedName>
        <fullName evidence="1">Uncharacterized protein</fullName>
    </submittedName>
</protein>
<evidence type="ECO:0000313" key="1">
    <source>
        <dbReference type="EMBL" id="MDR6713794.1"/>
    </source>
</evidence>
<reference evidence="1" key="1">
    <citation type="submission" date="2023-07" db="EMBL/GenBank/DDBJ databases">
        <title>Sorghum-associated microbial communities from plants grown in Nebraska, USA.</title>
        <authorList>
            <person name="Schachtman D."/>
        </authorList>
    </citation>
    <scope>NUCLEOTIDE SEQUENCE</scope>
    <source>
        <strain evidence="1">BE56</strain>
    </source>
</reference>
<dbReference type="Proteomes" id="UP001259587">
    <property type="component" value="Unassembled WGS sequence"/>
</dbReference>
<dbReference type="EMBL" id="JAVDTH010000020">
    <property type="protein sequence ID" value="MDR6713794.1"/>
    <property type="molecule type" value="Genomic_DNA"/>
</dbReference>
<organism evidence="1 2">
    <name type="scientific">Pseudomonas hunanensis</name>
    <dbReference type="NCBI Taxonomy" id="1247546"/>
    <lineage>
        <taxon>Bacteria</taxon>
        <taxon>Pseudomonadati</taxon>
        <taxon>Pseudomonadota</taxon>
        <taxon>Gammaproteobacteria</taxon>
        <taxon>Pseudomonadales</taxon>
        <taxon>Pseudomonadaceae</taxon>
        <taxon>Pseudomonas</taxon>
    </lineage>
</organism>
<evidence type="ECO:0000313" key="2">
    <source>
        <dbReference type="Proteomes" id="UP001259587"/>
    </source>
</evidence>
<accession>A0ACC6K5R0</accession>
<proteinExistence type="predicted"/>
<gene>
    <name evidence="1" type="ORF">J2W83_003409</name>
</gene>
<name>A0ACC6K5R0_9PSED</name>
<sequence>MSTPLNVVALSGGTGRCPRLTTRCAKAPEARP</sequence>
<comment type="caution">
    <text evidence="1">The sequence shown here is derived from an EMBL/GenBank/DDBJ whole genome shotgun (WGS) entry which is preliminary data.</text>
</comment>
<keyword evidence="2" id="KW-1185">Reference proteome</keyword>